<evidence type="ECO:0000313" key="2">
    <source>
        <dbReference type="Proteomes" id="UP001143370"/>
    </source>
</evidence>
<dbReference type="AlphaFoldDB" id="A0A9W6JBN9"/>
<keyword evidence="2" id="KW-1185">Reference proteome</keyword>
<reference evidence="1" key="1">
    <citation type="journal article" date="2014" name="Int. J. Syst. Evol. Microbiol.">
        <title>Complete genome sequence of Corynebacterium casei LMG S-19264T (=DSM 44701T), isolated from a smear-ripened cheese.</title>
        <authorList>
            <consortium name="US DOE Joint Genome Institute (JGI-PGF)"/>
            <person name="Walter F."/>
            <person name="Albersmeier A."/>
            <person name="Kalinowski J."/>
            <person name="Ruckert C."/>
        </authorList>
    </citation>
    <scope>NUCLEOTIDE SEQUENCE</scope>
    <source>
        <strain evidence="1">VKM B-2484</strain>
    </source>
</reference>
<dbReference type="EMBL" id="BSFJ01000044">
    <property type="protein sequence ID" value="GLK74610.1"/>
    <property type="molecule type" value="Genomic_DNA"/>
</dbReference>
<dbReference type="InterPro" id="IPR026286">
    <property type="entry name" value="MaiA/AMDase"/>
</dbReference>
<comment type="caution">
    <text evidence="1">The sequence shown here is derived from an EMBL/GenBank/DDBJ whole genome shotgun (WGS) entry which is preliminary data.</text>
</comment>
<protein>
    <submittedName>
        <fullName evidence="1">Asp/Glu/hydantoin racemase</fullName>
    </submittedName>
</protein>
<evidence type="ECO:0000313" key="1">
    <source>
        <dbReference type="EMBL" id="GLK74610.1"/>
    </source>
</evidence>
<dbReference type="PANTHER" id="PTHR40267:SF1">
    <property type="entry name" value="BLR3294 PROTEIN"/>
    <property type="match status" value="1"/>
</dbReference>
<dbReference type="PIRSF" id="PIRSF015736">
    <property type="entry name" value="MI"/>
    <property type="match status" value="1"/>
</dbReference>
<dbReference type="PANTHER" id="PTHR40267">
    <property type="entry name" value="BLR3294 PROTEIN"/>
    <property type="match status" value="1"/>
</dbReference>
<organism evidence="1 2">
    <name type="scientific">Ancylobacter dichloromethanicus</name>
    <dbReference type="NCBI Taxonomy" id="518825"/>
    <lineage>
        <taxon>Bacteria</taxon>
        <taxon>Pseudomonadati</taxon>
        <taxon>Pseudomonadota</taxon>
        <taxon>Alphaproteobacteria</taxon>
        <taxon>Hyphomicrobiales</taxon>
        <taxon>Xanthobacteraceae</taxon>
        <taxon>Ancylobacter</taxon>
    </lineage>
</organism>
<sequence>MQKIVPFPRQLIGMLTPSSNTVLEPYTARMLEPLFPAVSAHFGRFRVTRIALDDSASEQFRQEPILAAAELLADARTDVIAWNGTSASWLGFDTDERLCAAIHARTGVQATSSILGLNRLILERGVKRLGVVTPYTDDVGNRIAANYASIGVEVVAGAHCGMSDNFSFAEIPEERIGAMCTQVAQAAPDAIAIVCTNMRGALVGAEVERRLGIPVFDSVSTTLWGCLRALDVSTAALASFGSIFTAPSEAGLKLPAE</sequence>
<dbReference type="RefSeq" id="WP_213370281.1">
    <property type="nucleotide sequence ID" value="NZ_BSFJ01000044.1"/>
</dbReference>
<gene>
    <name evidence="1" type="ORF">GCM10017643_47280</name>
</gene>
<proteinExistence type="predicted"/>
<name>A0A9W6JBN9_9HYPH</name>
<accession>A0A9W6JBN9</accession>
<reference evidence="1" key="2">
    <citation type="submission" date="2023-01" db="EMBL/GenBank/DDBJ databases">
        <authorList>
            <person name="Sun Q."/>
            <person name="Evtushenko L."/>
        </authorList>
    </citation>
    <scope>NUCLEOTIDE SEQUENCE</scope>
    <source>
        <strain evidence="1">VKM B-2484</strain>
    </source>
</reference>
<dbReference type="Pfam" id="PF17645">
    <property type="entry name" value="Amdase"/>
    <property type="match status" value="1"/>
</dbReference>
<dbReference type="Proteomes" id="UP001143370">
    <property type="component" value="Unassembled WGS sequence"/>
</dbReference>
<dbReference type="InterPro" id="IPR053714">
    <property type="entry name" value="Iso_Racemase_Enz_sf"/>
</dbReference>
<dbReference type="Gene3D" id="3.40.50.12500">
    <property type="match status" value="1"/>
</dbReference>